<evidence type="ECO:0000256" key="4">
    <source>
        <dbReference type="ARBA" id="ARBA00022833"/>
    </source>
</evidence>
<keyword evidence="2" id="KW-0479">Metal-binding</keyword>
<evidence type="ECO:0000259" key="6">
    <source>
        <dbReference type="Pfam" id="PF02721"/>
    </source>
</evidence>
<gene>
    <name evidence="9" type="ORF">CEPIT_LOCUS17396</name>
</gene>
<evidence type="ECO:0000313" key="9">
    <source>
        <dbReference type="EMBL" id="CAH9105960.1"/>
    </source>
</evidence>
<dbReference type="GO" id="GO:0003677">
    <property type="term" value="F:DNA binding"/>
    <property type="evidence" value="ECO:0007669"/>
    <property type="project" value="UniProtKB-KW"/>
</dbReference>
<keyword evidence="5" id="KW-0238">DNA-binding</keyword>
<keyword evidence="3" id="KW-0863">Zinc-finger</keyword>
<evidence type="ECO:0000313" key="10">
    <source>
        <dbReference type="Proteomes" id="UP001152523"/>
    </source>
</evidence>
<dbReference type="Gene3D" id="2.40.50.140">
    <property type="entry name" value="Nucleic acid-binding proteins"/>
    <property type="match status" value="3"/>
</dbReference>
<dbReference type="InterPro" id="IPR012340">
    <property type="entry name" value="NA-bd_OB-fold"/>
</dbReference>
<evidence type="ECO:0000256" key="5">
    <source>
        <dbReference type="ARBA" id="ARBA00023125"/>
    </source>
</evidence>
<dbReference type="EMBL" id="CAMAPF010000133">
    <property type="protein sequence ID" value="CAH9105960.1"/>
    <property type="molecule type" value="Genomic_DNA"/>
</dbReference>
<dbReference type="CDD" id="cd04481">
    <property type="entry name" value="RPA1_DBD_B_like"/>
    <property type="match status" value="1"/>
</dbReference>
<dbReference type="AlphaFoldDB" id="A0AAV0DNI8"/>
<dbReference type="GO" id="GO:0008270">
    <property type="term" value="F:zinc ion binding"/>
    <property type="evidence" value="ECO:0007669"/>
    <property type="project" value="UniProtKB-KW"/>
</dbReference>
<evidence type="ECO:0000259" key="8">
    <source>
        <dbReference type="Pfam" id="PF16900"/>
    </source>
</evidence>
<comment type="caution">
    <text evidence="9">The sequence shown here is derived from an EMBL/GenBank/DDBJ whole genome shotgun (WGS) entry which is preliminary data.</text>
</comment>
<dbReference type="Proteomes" id="UP001152523">
    <property type="component" value="Unassembled WGS sequence"/>
</dbReference>
<sequence length="423" mass="47702">MVGMWSLINQFGQDKTSWTVKVRAVRVYATPAYGIHGESLHCIFHDSEGTKIHAHIVKAQVPKFEPLFKEGKVYAIRNFLVQDNYMNFKTTRNAYKLLFLNKTEAFEISKINFPMRMFDFTSIAALQAAEEVDDSHAIDVIGKVTSMSHPKALTKLGRQTQLVDLTLGDAHGNTITCTLWEDLVDQLIDFLKTKPKKIFLILQLCRARKFQGRVGVTNMFNMSKMLLNSDRKESVEFIASFGPDNDDDGDDLALGSFVTPTLQDDLESGEVNLVSVDDLMKMKEDGKHWVCGEILAIDSYRDWYYISCKGCSRKVKSEGDSFRCGACNTTEVVLRYKVNVRVMDETGHASFVFWDKECTALVGKTANTLREEIEKKGAGLYYFPVEIDALVGIEGLFRVQTKSETISYRGVPTFSVIGMNCDP</sequence>
<proteinExistence type="inferred from homology"/>
<dbReference type="CDD" id="cd04480">
    <property type="entry name" value="RPA1_DBD_A_like"/>
    <property type="match status" value="1"/>
</dbReference>
<organism evidence="9 10">
    <name type="scientific">Cuscuta epithymum</name>
    <dbReference type="NCBI Taxonomy" id="186058"/>
    <lineage>
        <taxon>Eukaryota</taxon>
        <taxon>Viridiplantae</taxon>
        <taxon>Streptophyta</taxon>
        <taxon>Embryophyta</taxon>
        <taxon>Tracheophyta</taxon>
        <taxon>Spermatophyta</taxon>
        <taxon>Magnoliopsida</taxon>
        <taxon>eudicotyledons</taxon>
        <taxon>Gunneridae</taxon>
        <taxon>Pentapetalae</taxon>
        <taxon>asterids</taxon>
        <taxon>lamiids</taxon>
        <taxon>Solanales</taxon>
        <taxon>Convolvulaceae</taxon>
        <taxon>Cuscuteae</taxon>
        <taxon>Cuscuta</taxon>
        <taxon>Cuscuta subgen. Cuscuta</taxon>
    </lineage>
</organism>
<comment type="similarity">
    <text evidence="1">Belongs to the replication factor A protein 1 family.</text>
</comment>
<dbReference type="Pfam" id="PF08646">
    <property type="entry name" value="Rep_fac-A_C"/>
    <property type="match status" value="1"/>
</dbReference>
<evidence type="ECO:0000259" key="7">
    <source>
        <dbReference type="Pfam" id="PF08646"/>
    </source>
</evidence>
<dbReference type="Pfam" id="PF16900">
    <property type="entry name" value="REPA_OB_2"/>
    <property type="match status" value="1"/>
</dbReference>
<dbReference type="CDD" id="cd04476">
    <property type="entry name" value="RPA1_DBD_C"/>
    <property type="match status" value="1"/>
</dbReference>
<keyword evidence="4" id="KW-0862">Zinc</keyword>
<feature type="domain" description="Replication protein A OB" evidence="8">
    <location>
        <begin position="128"/>
        <end position="215"/>
    </location>
</feature>
<evidence type="ECO:0000256" key="3">
    <source>
        <dbReference type="ARBA" id="ARBA00022771"/>
    </source>
</evidence>
<dbReference type="Pfam" id="PF02721">
    <property type="entry name" value="DUF223"/>
    <property type="match status" value="1"/>
</dbReference>
<dbReference type="PANTHER" id="PTHR47165">
    <property type="entry name" value="OS03G0429900 PROTEIN"/>
    <property type="match status" value="1"/>
</dbReference>
<dbReference type="InterPro" id="IPR003871">
    <property type="entry name" value="RFA1B/D_OB_1st"/>
</dbReference>
<dbReference type="InterPro" id="IPR013955">
    <property type="entry name" value="Rep_factor-A_C"/>
</dbReference>
<keyword evidence="10" id="KW-1185">Reference proteome</keyword>
<name>A0AAV0DNI8_9ASTE</name>
<dbReference type="SUPFAM" id="SSF50249">
    <property type="entry name" value="Nucleic acid-binding proteins"/>
    <property type="match status" value="3"/>
</dbReference>
<evidence type="ECO:0000256" key="1">
    <source>
        <dbReference type="ARBA" id="ARBA00005690"/>
    </source>
</evidence>
<dbReference type="InterPro" id="IPR031657">
    <property type="entry name" value="REPA_OB_2"/>
</dbReference>
<accession>A0AAV0DNI8</accession>
<evidence type="ECO:0008006" key="11">
    <source>
        <dbReference type="Google" id="ProtNLM"/>
    </source>
</evidence>
<feature type="domain" description="Replication factor A C-terminal" evidence="7">
    <location>
        <begin position="302"/>
        <end position="405"/>
    </location>
</feature>
<evidence type="ECO:0000256" key="2">
    <source>
        <dbReference type="ARBA" id="ARBA00022723"/>
    </source>
</evidence>
<feature type="domain" description="Replication protein A 70 kDa DNA-binding subunit B/D first OB fold" evidence="6">
    <location>
        <begin position="11"/>
        <end position="104"/>
    </location>
</feature>
<reference evidence="9" key="1">
    <citation type="submission" date="2022-07" db="EMBL/GenBank/DDBJ databases">
        <authorList>
            <person name="Macas J."/>
            <person name="Novak P."/>
            <person name="Neumann P."/>
        </authorList>
    </citation>
    <scope>NUCLEOTIDE SEQUENCE</scope>
</reference>
<protein>
    <recommendedName>
        <fullName evidence="11">Replication factor A C-terminal domain-containing protein</fullName>
    </recommendedName>
</protein>
<dbReference type="PANTHER" id="PTHR47165:SF4">
    <property type="entry name" value="OS03G0429900 PROTEIN"/>
    <property type="match status" value="1"/>
</dbReference>
<feature type="non-terminal residue" evidence="9">
    <location>
        <position position="423"/>
    </location>
</feature>
<dbReference type="InterPro" id="IPR047192">
    <property type="entry name" value="Euk_RPA1_DBD_C"/>
</dbReference>